<protein>
    <submittedName>
        <fullName evidence="1">Uncharacterized protein</fullName>
    </submittedName>
</protein>
<keyword evidence="2" id="KW-1185">Reference proteome</keyword>
<evidence type="ECO:0000313" key="2">
    <source>
        <dbReference type="Proteomes" id="UP000186922"/>
    </source>
</evidence>
<accession>A0A1D1UL56</accession>
<proteinExistence type="predicted"/>
<dbReference type="EMBL" id="BDGG01000001">
    <property type="protein sequence ID" value="GAU90434.1"/>
    <property type="molecule type" value="Genomic_DNA"/>
</dbReference>
<gene>
    <name evidence="1" type="primary">RvY_02849-1</name>
    <name evidence="1" type="synonym">RvY_02849.1</name>
    <name evidence="1" type="ORF">RvY_02849</name>
</gene>
<reference evidence="1 2" key="1">
    <citation type="journal article" date="2016" name="Nat. Commun.">
        <title>Extremotolerant tardigrade genome and improved radiotolerance of human cultured cells by tardigrade-unique protein.</title>
        <authorList>
            <person name="Hashimoto T."/>
            <person name="Horikawa D.D."/>
            <person name="Saito Y."/>
            <person name="Kuwahara H."/>
            <person name="Kozuka-Hata H."/>
            <person name="Shin-I T."/>
            <person name="Minakuchi Y."/>
            <person name="Ohishi K."/>
            <person name="Motoyama A."/>
            <person name="Aizu T."/>
            <person name="Enomoto A."/>
            <person name="Kondo K."/>
            <person name="Tanaka S."/>
            <person name="Hara Y."/>
            <person name="Koshikawa S."/>
            <person name="Sagara H."/>
            <person name="Miura T."/>
            <person name="Yokobori S."/>
            <person name="Miyagawa K."/>
            <person name="Suzuki Y."/>
            <person name="Kubo T."/>
            <person name="Oyama M."/>
            <person name="Kohara Y."/>
            <person name="Fujiyama A."/>
            <person name="Arakawa K."/>
            <person name="Katayama T."/>
            <person name="Toyoda A."/>
            <person name="Kunieda T."/>
        </authorList>
    </citation>
    <scope>NUCLEOTIDE SEQUENCE [LARGE SCALE GENOMIC DNA]</scope>
    <source>
        <strain evidence="1 2">YOKOZUNA-1</strain>
    </source>
</reference>
<organism evidence="1 2">
    <name type="scientific">Ramazzottius varieornatus</name>
    <name type="common">Water bear</name>
    <name type="synonym">Tardigrade</name>
    <dbReference type="NCBI Taxonomy" id="947166"/>
    <lineage>
        <taxon>Eukaryota</taxon>
        <taxon>Metazoa</taxon>
        <taxon>Ecdysozoa</taxon>
        <taxon>Tardigrada</taxon>
        <taxon>Eutardigrada</taxon>
        <taxon>Parachela</taxon>
        <taxon>Hypsibioidea</taxon>
        <taxon>Ramazzottiidae</taxon>
        <taxon>Ramazzottius</taxon>
    </lineage>
</organism>
<dbReference type="Proteomes" id="UP000186922">
    <property type="component" value="Unassembled WGS sequence"/>
</dbReference>
<dbReference type="AlphaFoldDB" id="A0A1D1UL56"/>
<sequence length="124" mass="14429">MSLIVSESTECGNDCCLRIQRVFESQHGHLMRAFRKECVKIRKTMERIQTEKDIDPITKTTIGTLMLEISETCIQLPPAYRNMGRLMTDHLRTTKCRYKNSKDAITRLTKTWETEIVSKTMKDA</sequence>
<name>A0A1D1UL56_RAMVA</name>
<comment type="caution">
    <text evidence="1">The sequence shown here is derived from an EMBL/GenBank/DDBJ whole genome shotgun (WGS) entry which is preliminary data.</text>
</comment>
<evidence type="ECO:0000313" key="1">
    <source>
        <dbReference type="EMBL" id="GAU90434.1"/>
    </source>
</evidence>